<dbReference type="SUPFAM" id="SSF51338">
    <property type="entry name" value="Composite domain of metallo-dependent hydrolases"/>
    <property type="match status" value="1"/>
</dbReference>
<evidence type="ECO:0000256" key="2">
    <source>
        <dbReference type="ARBA" id="ARBA00022801"/>
    </source>
</evidence>
<dbReference type="InterPro" id="IPR006680">
    <property type="entry name" value="Amidohydro-rel"/>
</dbReference>
<evidence type="ECO:0000256" key="1">
    <source>
        <dbReference type="ARBA" id="ARBA00006745"/>
    </source>
</evidence>
<dbReference type="Proteomes" id="UP000630353">
    <property type="component" value="Unassembled WGS sequence"/>
</dbReference>
<dbReference type="InterPro" id="IPR032466">
    <property type="entry name" value="Metal_Hydrolase"/>
</dbReference>
<dbReference type="EMBL" id="BMZS01000002">
    <property type="protein sequence ID" value="GHD44458.1"/>
    <property type="molecule type" value="Genomic_DNA"/>
</dbReference>
<keyword evidence="5" id="KW-1185">Reference proteome</keyword>
<dbReference type="Gene3D" id="3.20.20.140">
    <property type="entry name" value="Metal-dependent hydrolases"/>
    <property type="match status" value="1"/>
</dbReference>
<accession>A0A919CNL8</accession>
<reference evidence="4" key="2">
    <citation type="submission" date="2020-09" db="EMBL/GenBank/DDBJ databases">
        <authorList>
            <person name="Sun Q."/>
            <person name="Kim S."/>
        </authorList>
    </citation>
    <scope>NUCLEOTIDE SEQUENCE</scope>
    <source>
        <strain evidence="4">KCTC 42651</strain>
    </source>
</reference>
<dbReference type="PANTHER" id="PTHR43794:SF11">
    <property type="entry name" value="AMIDOHYDROLASE-RELATED DOMAIN-CONTAINING PROTEIN"/>
    <property type="match status" value="1"/>
</dbReference>
<name>A0A919CNL8_9PROT</name>
<sequence>MPATTVIRNAAWVVAWSTRDSRHVYLQNADVAFSEGAIVHVGGRFAGEATAEIDGSDLMVMPGMINVHSHPTSEPLRKGITDEIRSPGFYHSSLYEFLTIFENDAEGLAASVRVAMAELLKSGVTTVVDFSAPFDAWLDVLAESGIRACVAPAFRDARWFTTNGHLLDYEWNEKAGRAGFEKAQRVIDLANQHPSGRLMGMMAPSQIDTCSADLLRDAYDYAEEKNLPWQTHAAQSVNEFQEMIRRHGRTPIQWMDDIGVLGEHSIIGHGIFLDHHPWVHWSTRQDLRLLADRGATVAHCPTVFMRRGIALQTFGGYVREGINMGIGTDTYPHNFLEEMRNVGTIARAVAETVDDLNTSDIFNAATVGGARALRRDDIGRLAVGARADLVCVDLTAPSMMPVREPLRSLVFAACDRAVRDVFVDGHQVVKDGEVTTIDLRAALSELQAAQARSMRSIPDLDWAGRTADQLSPMAFEIRDGLN</sequence>
<protein>
    <submittedName>
        <fullName evidence="4">Ethylammeline chlorohydrolase</fullName>
    </submittedName>
</protein>
<dbReference type="Gene3D" id="2.30.40.10">
    <property type="entry name" value="Urease, subunit C, domain 1"/>
    <property type="match status" value="1"/>
</dbReference>
<comment type="caution">
    <text evidence="4">The sequence shown here is derived from an EMBL/GenBank/DDBJ whole genome shotgun (WGS) entry which is preliminary data.</text>
</comment>
<dbReference type="InterPro" id="IPR050287">
    <property type="entry name" value="MTA/SAH_deaminase"/>
</dbReference>
<evidence type="ECO:0000313" key="4">
    <source>
        <dbReference type="EMBL" id="GHD44458.1"/>
    </source>
</evidence>
<dbReference type="PANTHER" id="PTHR43794">
    <property type="entry name" value="AMINOHYDROLASE SSNA-RELATED"/>
    <property type="match status" value="1"/>
</dbReference>
<comment type="similarity">
    <text evidence="1">Belongs to the metallo-dependent hydrolases superfamily. ATZ/TRZ family.</text>
</comment>
<keyword evidence="2" id="KW-0378">Hydrolase</keyword>
<dbReference type="AlphaFoldDB" id="A0A919CNL8"/>
<dbReference type="Pfam" id="PF01979">
    <property type="entry name" value="Amidohydro_1"/>
    <property type="match status" value="1"/>
</dbReference>
<feature type="domain" description="Amidohydrolase-related" evidence="3">
    <location>
        <begin position="59"/>
        <end position="428"/>
    </location>
</feature>
<organism evidence="4 5">
    <name type="scientific">Thalassobaculum fulvum</name>
    <dbReference type="NCBI Taxonomy" id="1633335"/>
    <lineage>
        <taxon>Bacteria</taxon>
        <taxon>Pseudomonadati</taxon>
        <taxon>Pseudomonadota</taxon>
        <taxon>Alphaproteobacteria</taxon>
        <taxon>Rhodospirillales</taxon>
        <taxon>Thalassobaculaceae</taxon>
        <taxon>Thalassobaculum</taxon>
    </lineage>
</organism>
<evidence type="ECO:0000313" key="5">
    <source>
        <dbReference type="Proteomes" id="UP000630353"/>
    </source>
</evidence>
<dbReference type="GO" id="GO:0016810">
    <property type="term" value="F:hydrolase activity, acting on carbon-nitrogen (but not peptide) bonds"/>
    <property type="evidence" value="ECO:0007669"/>
    <property type="project" value="InterPro"/>
</dbReference>
<dbReference type="SUPFAM" id="SSF51556">
    <property type="entry name" value="Metallo-dependent hydrolases"/>
    <property type="match status" value="1"/>
</dbReference>
<dbReference type="RefSeq" id="WP_189988004.1">
    <property type="nucleotide sequence ID" value="NZ_BMZS01000002.1"/>
</dbReference>
<proteinExistence type="inferred from homology"/>
<dbReference type="InterPro" id="IPR011059">
    <property type="entry name" value="Metal-dep_hydrolase_composite"/>
</dbReference>
<gene>
    <name evidence="4" type="ORF">GCM10017083_11890</name>
</gene>
<evidence type="ECO:0000259" key="3">
    <source>
        <dbReference type="Pfam" id="PF01979"/>
    </source>
</evidence>
<reference evidence="4" key="1">
    <citation type="journal article" date="2014" name="Int. J. Syst. Evol. Microbiol.">
        <title>Complete genome sequence of Corynebacterium casei LMG S-19264T (=DSM 44701T), isolated from a smear-ripened cheese.</title>
        <authorList>
            <consortium name="US DOE Joint Genome Institute (JGI-PGF)"/>
            <person name="Walter F."/>
            <person name="Albersmeier A."/>
            <person name="Kalinowski J."/>
            <person name="Ruckert C."/>
        </authorList>
    </citation>
    <scope>NUCLEOTIDE SEQUENCE</scope>
    <source>
        <strain evidence="4">KCTC 42651</strain>
    </source>
</reference>